<gene>
    <name evidence="4" type="ORF">EDD78_101294</name>
</gene>
<feature type="signal peptide" evidence="2">
    <location>
        <begin position="1"/>
        <end position="27"/>
    </location>
</feature>
<dbReference type="CDD" id="cd02696">
    <property type="entry name" value="MurNAc-LAA"/>
    <property type="match status" value="1"/>
</dbReference>
<dbReference type="InterPro" id="IPR002508">
    <property type="entry name" value="MurNAc-LAA_cat"/>
</dbReference>
<dbReference type="GO" id="GO:0030288">
    <property type="term" value="C:outer membrane-bounded periplasmic space"/>
    <property type="evidence" value="ECO:0007669"/>
    <property type="project" value="TreeGrafter"/>
</dbReference>
<organism evidence="4 5">
    <name type="scientific">Harryflintia acetispora</name>
    <dbReference type="NCBI Taxonomy" id="1849041"/>
    <lineage>
        <taxon>Bacteria</taxon>
        <taxon>Bacillati</taxon>
        <taxon>Bacillota</taxon>
        <taxon>Clostridia</taxon>
        <taxon>Eubacteriales</taxon>
        <taxon>Oscillospiraceae</taxon>
        <taxon>Harryflintia</taxon>
    </lineage>
</organism>
<evidence type="ECO:0000313" key="4">
    <source>
        <dbReference type="EMBL" id="TCL45311.1"/>
    </source>
</evidence>
<dbReference type="Gene3D" id="2.60.40.10">
    <property type="entry name" value="Immunoglobulins"/>
    <property type="match status" value="1"/>
</dbReference>
<dbReference type="AlphaFoldDB" id="A0A9X8ULJ2"/>
<keyword evidence="1" id="KW-0378">Hydrolase</keyword>
<dbReference type="GO" id="GO:0009253">
    <property type="term" value="P:peptidoglycan catabolic process"/>
    <property type="evidence" value="ECO:0007669"/>
    <property type="project" value="InterPro"/>
</dbReference>
<dbReference type="SMART" id="SM00646">
    <property type="entry name" value="Ami_3"/>
    <property type="match status" value="1"/>
</dbReference>
<dbReference type="PANTHER" id="PTHR30404:SF0">
    <property type="entry name" value="N-ACETYLMURAMOYL-L-ALANINE AMIDASE AMIC"/>
    <property type="match status" value="1"/>
</dbReference>
<dbReference type="SUPFAM" id="SSF53187">
    <property type="entry name" value="Zn-dependent exopeptidases"/>
    <property type="match status" value="1"/>
</dbReference>
<evidence type="ECO:0000256" key="1">
    <source>
        <dbReference type="ARBA" id="ARBA00022801"/>
    </source>
</evidence>
<keyword evidence="5" id="KW-1185">Reference proteome</keyword>
<dbReference type="InterPro" id="IPR050695">
    <property type="entry name" value="N-acetylmuramoyl_amidase_3"/>
</dbReference>
<dbReference type="RefSeq" id="WP_165873061.1">
    <property type="nucleotide sequence ID" value="NZ_SLUK01000001.1"/>
</dbReference>
<dbReference type="InterPro" id="IPR013783">
    <property type="entry name" value="Ig-like_fold"/>
</dbReference>
<evidence type="ECO:0000313" key="5">
    <source>
        <dbReference type="Proteomes" id="UP000294682"/>
    </source>
</evidence>
<comment type="caution">
    <text evidence="4">The sequence shown here is derived from an EMBL/GenBank/DDBJ whole genome shotgun (WGS) entry which is preliminary data.</text>
</comment>
<dbReference type="Gene3D" id="3.40.630.40">
    <property type="entry name" value="Zn-dependent exopeptidases"/>
    <property type="match status" value="1"/>
</dbReference>
<dbReference type="EMBL" id="SLUK01000001">
    <property type="protein sequence ID" value="TCL45311.1"/>
    <property type="molecule type" value="Genomic_DNA"/>
</dbReference>
<feature type="chain" id="PRO_5040800751" evidence="2">
    <location>
        <begin position="28"/>
        <end position="589"/>
    </location>
</feature>
<dbReference type="Pfam" id="PF01520">
    <property type="entry name" value="Amidase_3"/>
    <property type="match status" value="1"/>
</dbReference>
<dbReference type="GO" id="GO:0008745">
    <property type="term" value="F:N-acetylmuramoyl-L-alanine amidase activity"/>
    <property type="evidence" value="ECO:0007669"/>
    <property type="project" value="InterPro"/>
</dbReference>
<evidence type="ECO:0000259" key="3">
    <source>
        <dbReference type="SMART" id="SM00646"/>
    </source>
</evidence>
<feature type="domain" description="MurNAc-LAA" evidence="3">
    <location>
        <begin position="473"/>
        <end position="585"/>
    </location>
</feature>
<proteinExistence type="predicted"/>
<protein>
    <submittedName>
        <fullName evidence="4">N-acetylmuramoyl-L-alanine amidase</fullName>
    </submittedName>
</protein>
<evidence type="ECO:0000256" key="2">
    <source>
        <dbReference type="SAM" id="SignalP"/>
    </source>
</evidence>
<reference evidence="4 5" key="1">
    <citation type="submission" date="2019-03" db="EMBL/GenBank/DDBJ databases">
        <title>Genomic Encyclopedia of Type Strains, Phase IV (KMG-IV): sequencing the most valuable type-strain genomes for metagenomic binning, comparative biology and taxonomic classification.</title>
        <authorList>
            <person name="Goeker M."/>
        </authorList>
    </citation>
    <scope>NUCLEOTIDE SEQUENCE [LARGE SCALE GENOMIC DNA]</scope>
    <source>
        <strain evidence="4 5">DSM 100433</strain>
    </source>
</reference>
<keyword evidence="2" id="KW-0732">Signal</keyword>
<sequence length="589" mass="62706">MKTILKKAGCMVLALALFSGLTLSAGAEYNDFEAITSHVSTAVPQQLQITRPAKDIGTSAENYYLTGNSDPQQPLTLNGEEVEGRGKSGSFGAYVPLAMGENVFTFQNGAQSATVTINRGSGLQEEVSLIETITYMTPLYDVALTSGSTATLRCTAPAGAAVTASVGGKTIQMKQKAKAREGVPASFTAEYKIPSASGTEELGQVTYTMEFGGNTTSYQSEGSLFAVGKGDTLLVEVKDTSASVFAEESKTSNFVTTAKKGGVDYVSEIGDTMYKLGMGGWIPMESARPLTGGGEYRNRVSDVSFSQDAGSERFVLSGTGAPLFTAYQTGEKLYVKLFHTTGVENIDASGSELFSKVKVTEQNGNTTLEFLRSGAPLWGYLVSYEDGDTVITCKYRPALSGGSQPLSGITVALDAGHGGTDSGAFGISADQGPVEKDITYDTALAVQKRLESLGARVLMMRPEDRKESFNDRMQPAQDALADFYLSLHCNSIATNLNGLKPNGVEIYYYEDISKAFASTILNSVVENTGRASRGAKYSNYKVTLQTLAPSVLVEMGFLTNPAEYDDLCSRRGIFNMANAIGDGLIHYLS</sequence>
<dbReference type="PANTHER" id="PTHR30404">
    <property type="entry name" value="N-ACETYLMURAMOYL-L-ALANINE AMIDASE"/>
    <property type="match status" value="1"/>
</dbReference>
<accession>A0A9X8ULJ2</accession>
<dbReference type="Proteomes" id="UP000294682">
    <property type="component" value="Unassembled WGS sequence"/>
</dbReference>
<name>A0A9X8ULJ2_9FIRM</name>